<dbReference type="AlphaFoldDB" id="A0A8S4S555"/>
<protein>
    <submittedName>
        <fullName evidence="1">Jg10192 protein</fullName>
    </submittedName>
</protein>
<sequence length="218" mass="24042">MVRVNFTMRAHTVTKTDTLKLAIVNILVFLKKRGGCSIGVLGAHRSQTATSGAGRRRATLRAQGRRRRAGLPNPVHLLDIMHALSRIPDTDLSPLHFLVPWLSYEAIKGTRGSNNLWTAASSLLLQPSASITNPSTQRVEYERTLLGRGLQSNCYELLMDTPVSPYSEKVDRISIERALIERTSTIKDLLLFGYALAAIISGADVRSEARREGNGHIN</sequence>
<dbReference type="Proteomes" id="UP000838756">
    <property type="component" value="Unassembled WGS sequence"/>
</dbReference>
<keyword evidence="2" id="KW-1185">Reference proteome</keyword>
<reference evidence="1" key="1">
    <citation type="submission" date="2022-03" db="EMBL/GenBank/DDBJ databases">
        <authorList>
            <person name="Lindestad O."/>
        </authorList>
    </citation>
    <scope>NUCLEOTIDE SEQUENCE</scope>
</reference>
<evidence type="ECO:0000313" key="1">
    <source>
        <dbReference type="EMBL" id="CAH2252774.1"/>
    </source>
</evidence>
<comment type="caution">
    <text evidence="1">The sequence shown here is derived from an EMBL/GenBank/DDBJ whole genome shotgun (WGS) entry which is preliminary data.</text>
</comment>
<evidence type="ECO:0000313" key="2">
    <source>
        <dbReference type="Proteomes" id="UP000838756"/>
    </source>
</evidence>
<name>A0A8S4S555_9NEOP</name>
<organism evidence="1 2">
    <name type="scientific">Pararge aegeria aegeria</name>
    <dbReference type="NCBI Taxonomy" id="348720"/>
    <lineage>
        <taxon>Eukaryota</taxon>
        <taxon>Metazoa</taxon>
        <taxon>Ecdysozoa</taxon>
        <taxon>Arthropoda</taxon>
        <taxon>Hexapoda</taxon>
        <taxon>Insecta</taxon>
        <taxon>Pterygota</taxon>
        <taxon>Neoptera</taxon>
        <taxon>Endopterygota</taxon>
        <taxon>Lepidoptera</taxon>
        <taxon>Glossata</taxon>
        <taxon>Ditrysia</taxon>
        <taxon>Papilionoidea</taxon>
        <taxon>Nymphalidae</taxon>
        <taxon>Satyrinae</taxon>
        <taxon>Satyrini</taxon>
        <taxon>Parargina</taxon>
        <taxon>Pararge</taxon>
    </lineage>
</organism>
<proteinExistence type="predicted"/>
<dbReference type="EMBL" id="CAKXAJ010026039">
    <property type="protein sequence ID" value="CAH2252774.1"/>
    <property type="molecule type" value="Genomic_DNA"/>
</dbReference>
<accession>A0A8S4S555</accession>
<gene>
    <name evidence="1" type="primary">jg10192</name>
    <name evidence="1" type="ORF">PAEG_LOCUS22453</name>
</gene>